<evidence type="ECO:0000313" key="2">
    <source>
        <dbReference type="Proteomes" id="UP000305948"/>
    </source>
</evidence>
<organism evidence="1 2">
    <name type="scientific">Heliocybe sulcata</name>
    <dbReference type="NCBI Taxonomy" id="5364"/>
    <lineage>
        <taxon>Eukaryota</taxon>
        <taxon>Fungi</taxon>
        <taxon>Dikarya</taxon>
        <taxon>Basidiomycota</taxon>
        <taxon>Agaricomycotina</taxon>
        <taxon>Agaricomycetes</taxon>
        <taxon>Gloeophyllales</taxon>
        <taxon>Gloeophyllaceae</taxon>
        <taxon>Heliocybe</taxon>
    </lineage>
</organism>
<dbReference type="Proteomes" id="UP000305948">
    <property type="component" value="Unassembled WGS sequence"/>
</dbReference>
<evidence type="ECO:0000313" key="1">
    <source>
        <dbReference type="EMBL" id="TFK49851.1"/>
    </source>
</evidence>
<keyword evidence="2" id="KW-1185">Reference proteome</keyword>
<name>A0A5C3N7R9_9AGAM</name>
<gene>
    <name evidence="1" type="ORF">OE88DRAFT_1662540</name>
</gene>
<reference evidence="1 2" key="1">
    <citation type="journal article" date="2019" name="Nat. Ecol. Evol.">
        <title>Megaphylogeny resolves global patterns of mushroom evolution.</title>
        <authorList>
            <person name="Varga T."/>
            <person name="Krizsan K."/>
            <person name="Foldi C."/>
            <person name="Dima B."/>
            <person name="Sanchez-Garcia M."/>
            <person name="Sanchez-Ramirez S."/>
            <person name="Szollosi G.J."/>
            <person name="Szarkandi J.G."/>
            <person name="Papp V."/>
            <person name="Albert L."/>
            <person name="Andreopoulos W."/>
            <person name="Angelini C."/>
            <person name="Antonin V."/>
            <person name="Barry K.W."/>
            <person name="Bougher N.L."/>
            <person name="Buchanan P."/>
            <person name="Buyck B."/>
            <person name="Bense V."/>
            <person name="Catcheside P."/>
            <person name="Chovatia M."/>
            <person name="Cooper J."/>
            <person name="Damon W."/>
            <person name="Desjardin D."/>
            <person name="Finy P."/>
            <person name="Geml J."/>
            <person name="Haridas S."/>
            <person name="Hughes K."/>
            <person name="Justo A."/>
            <person name="Karasinski D."/>
            <person name="Kautmanova I."/>
            <person name="Kiss B."/>
            <person name="Kocsube S."/>
            <person name="Kotiranta H."/>
            <person name="LaButti K.M."/>
            <person name="Lechner B.E."/>
            <person name="Liimatainen K."/>
            <person name="Lipzen A."/>
            <person name="Lukacs Z."/>
            <person name="Mihaltcheva S."/>
            <person name="Morgado L.N."/>
            <person name="Niskanen T."/>
            <person name="Noordeloos M.E."/>
            <person name="Ohm R.A."/>
            <person name="Ortiz-Santana B."/>
            <person name="Ovrebo C."/>
            <person name="Racz N."/>
            <person name="Riley R."/>
            <person name="Savchenko A."/>
            <person name="Shiryaev A."/>
            <person name="Soop K."/>
            <person name="Spirin V."/>
            <person name="Szebenyi C."/>
            <person name="Tomsovsky M."/>
            <person name="Tulloss R.E."/>
            <person name="Uehling J."/>
            <person name="Grigoriev I.V."/>
            <person name="Vagvolgyi C."/>
            <person name="Papp T."/>
            <person name="Martin F.M."/>
            <person name="Miettinen O."/>
            <person name="Hibbett D.S."/>
            <person name="Nagy L.G."/>
        </authorList>
    </citation>
    <scope>NUCLEOTIDE SEQUENCE [LARGE SCALE GENOMIC DNA]</scope>
    <source>
        <strain evidence="1 2">OMC1185</strain>
    </source>
</reference>
<sequence>MDAYHVTVIPAFERRRNLTATFTTTPAIFAARSSPCFRQFLVIKRIYLTADHVIHVSLRILAQCHSSNCHHRRRFALSQVSRLPYWTVPQL</sequence>
<proteinExistence type="predicted"/>
<dbReference type="EMBL" id="ML213515">
    <property type="protein sequence ID" value="TFK49851.1"/>
    <property type="molecule type" value="Genomic_DNA"/>
</dbReference>
<protein>
    <submittedName>
        <fullName evidence="1">Uncharacterized protein</fullName>
    </submittedName>
</protein>
<accession>A0A5C3N7R9</accession>
<dbReference type="AlphaFoldDB" id="A0A5C3N7R9"/>